<comment type="similarity">
    <text evidence="3 9">Belongs to the CobD/CbiB family.</text>
</comment>
<dbReference type="PANTHER" id="PTHR34308:SF1">
    <property type="entry name" value="COBALAMIN BIOSYNTHESIS PROTEIN CBIB"/>
    <property type="match status" value="1"/>
</dbReference>
<evidence type="ECO:0000256" key="7">
    <source>
        <dbReference type="ARBA" id="ARBA00022989"/>
    </source>
</evidence>
<accession>A0A2Z6E008</accession>
<evidence type="ECO:0000256" key="9">
    <source>
        <dbReference type="HAMAP-Rule" id="MF_00024"/>
    </source>
</evidence>
<gene>
    <name evidence="9 10" type="primary">cobD</name>
    <name evidence="10" type="ORF">HPTL_1888</name>
</gene>
<dbReference type="NCBIfam" id="TIGR00380">
    <property type="entry name" value="cobal_cbiB"/>
    <property type="match status" value="1"/>
</dbReference>
<evidence type="ECO:0000256" key="2">
    <source>
        <dbReference type="ARBA" id="ARBA00004953"/>
    </source>
</evidence>
<dbReference type="RefSeq" id="WP_119335800.1">
    <property type="nucleotide sequence ID" value="NZ_AP018558.1"/>
</dbReference>
<comment type="caution">
    <text evidence="9">Lacks conserved residue(s) required for the propagation of feature annotation.</text>
</comment>
<dbReference type="GO" id="GO:0005886">
    <property type="term" value="C:plasma membrane"/>
    <property type="evidence" value="ECO:0007669"/>
    <property type="project" value="UniProtKB-SubCell"/>
</dbReference>
<comment type="pathway">
    <text evidence="2 9">Cofactor biosynthesis; adenosylcobalamin biosynthesis.</text>
</comment>
<dbReference type="GO" id="GO:0009236">
    <property type="term" value="P:cobalamin biosynthetic process"/>
    <property type="evidence" value="ECO:0007669"/>
    <property type="project" value="UniProtKB-UniRule"/>
</dbReference>
<evidence type="ECO:0000256" key="1">
    <source>
        <dbReference type="ARBA" id="ARBA00004651"/>
    </source>
</evidence>
<keyword evidence="4 9" id="KW-1003">Cell membrane</keyword>
<feature type="transmembrane region" description="Helical" evidence="9">
    <location>
        <begin position="68"/>
        <end position="90"/>
    </location>
</feature>
<protein>
    <recommendedName>
        <fullName evidence="9">Cobalamin biosynthesis protein CobD</fullName>
    </recommendedName>
</protein>
<dbReference type="Proteomes" id="UP000262004">
    <property type="component" value="Chromosome"/>
</dbReference>
<dbReference type="HAMAP" id="MF_00024">
    <property type="entry name" value="CobD_CbiB"/>
    <property type="match status" value="1"/>
</dbReference>
<keyword evidence="5 9" id="KW-0169">Cobalamin biosynthesis</keyword>
<organism evidence="10 11">
    <name type="scientific">Hydrogenophilus thermoluteolus</name>
    <name type="common">Pseudomonas hydrogenothermophila</name>
    <dbReference type="NCBI Taxonomy" id="297"/>
    <lineage>
        <taxon>Bacteria</taxon>
        <taxon>Pseudomonadati</taxon>
        <taxon>Pseudomonadota</taxon>
        <taxon>Hydrogenophilia</taxon>
        <taxon>Hydrogenophilales</taxon>
        <taxon>Hydrogenophilaceae</taxon>
        <taxon>Hydrogenophilus</taxon>
    </lineage>
</organism>
<dbReference type="PANTHER" id="PTHR34308">
    <property type="entry name" value="COBALAMIN BIOSYNTHESIS PROTEIN CBIB"/>
    <property type="match status" value="1"/>
</dbReference>
<evidence type="ECO:0000256" key="8">
    <source>
        <dbReference type="ARBA" id="ARBA00023136"/>
    </source>
</evidence>
<dbReference type="OrthoDB" id="9811967at2"/>
<reference evidence="10 11" key="1">
    <citation type="submission" date="2018-04" db="EMBL/GenBank/DDBJ databases">
        <title>Complete genome sequence of Hydrogenophilus thermoluteolus TH-1.</title>
        <authorList>
            <person name="Arai H."/>
        </authorList>
    </citation>
    <scope>NUCLEOTIDE SEQUENCE [LARGE SCALE GENOMIC DNA]</scope>
    <source>
        <strain evidence="10 11">TH-1</strain>
    </source>
</reference>
<keyword evidence="6 9" id="KW-0812">Transmembrane</keyword>
<dbReference type="KEGG" id="htl:HPTL_1888"/>
<comment type="subcellular location">
    <subcellularLocation>
        <location evidence="1 9">Cell membrane</location>
        <topology evidence="1 9">Multi-pass membrane protein</topology>
    </subcellularLocation>
</comment>
<feature type="transmembrane region" description="Helical" evidence="9">
    <location>
        <begin position="168"/>
        <end position="189"/>
    </location>
</feature>
<keyword evidence="11" id="KW-1185">Reference proteome</keyword>
<evidence type="ECO:0000313" key="10">
    <source>
        <dbReference type="EMBL" id="BBD78144.1"/>
    </source>
</evidence>
<dbReference type="UniPathway" id="UPA00148"/>
<dbReference type="EMBL" id="AP018558">
    <property type="protein sequence ID" value="BBD78144.1"/>
    <property type="molecule type" value="Genomic_DNA"/>
</dbReference>
<dbReference type="Pfam" id="PF03186">
    <property type="entry name" value="CobD_Cbib"/>
    <property type="match status" value="1"/>
</dbReference>
<keyword evidence="8 9" id="KW-0472">Membrane</keyword>
<sequence length="320" mass="34826">MTHLLALLIGLAWDRLIGEPKRFHPLVAFGRWAERCERWARERGLHTQRVGPQPTPDSMATAMWRERLAGLFAWLAAVTPPLLLTLWLLAAFPKLRWLWEGLILGLALGWRSLEEHIVAVADPLARGDLPAARAAVAKIVSRDAALLDARGVATAATESALENGHDAVIAPLFWFAVAGGIGVLLHRLANTLDAMWGYRTPRYRDFGWFAARADDLLGWPSARLTALAYALAGHVRDALRCWRRQAPHWPSPNAGPVMAAGAGALGVRLGGPAPYHGVWQPRGTLGCGAPATPETPLAALALLRRATIGVLLLTAWWVSR</sequence>
<dbReference type="GO" id="GO:0048472">
    <property type="term" value="F:threonine-phosphate decarboxylase activity"/>
    <property type="evidence" value="ECO:0007669"/>
    <property type="project" value="InterPro"/>
</dbReference>
<evidence type="ECO:0000256" key="3">
    <source>
        <dbReference type="ARBA" id="ARBA00006263"/>
    </source>
</evidence>
<evidence type="ECO:0000313" key="11">
    <source>
        <dbReference type="Proteomes" id="UP000262004"/>
    </source>
</evidence>
<name>A0A2Z6E008_HYDTE</name>
<evidence type="ECO:0000256" key="6">
    <source>
        <dbReference type="ARBA" id="ARBA00022692"/>
    </source>
</evidence>
<keyword evidence="7 9" id="KW-1133">Transmembrane helix</keyword>
<dbReference type="InterPro" id="IPR004485">
    <property type="entry name" value="Cobalamin_biosynth_CobD/CbiB"/>
</dbReference>
<comment type="function">
    <text evidence="9">Converts cobyric acid to cobinamide by the addition of aminopropanol on the F carboxylic group.</text>
</comment>
<evidence type="ECO:0000256" key="5">
    <source>
        <dbReference type="ARBA" id="ARBA00022573"/>
    </source>
</evidence>
<proteinExistence type="inferred from homology"/>
<dbReference type="GO" id="GO:0015420">
    <property type="term" value="F:ABC-type vitamin B12 transporter activity"/>
    <property type="evidence" value="ECO:0007669"/>
    <property type="project" value="UniProtKB-UniRule"/>
</dbReference>
<evidence type="ECO:0000256" key="4">
    <source>
        <dbReference type="ARBA" id="ARBA00022475"/>
    </source>
</evidence>
<dbReference type="AlphaFoldDB" id="A0A2Z6E008"/>